<dbReference type="PANTHER" id="PTHR30006">
    <property type="entry name" value="THIAMINE-BINDING PERIPLASMIC PROTEIN-RELATED"/>
    <property type="match status" value="1"/>
</dbReference>
<keyword evidence="5" id="KW-1185">Reference proteome</keyword>
<dbReference type="Pfam" id="PF13343">
    <property type="entry name" value="SBP_bac_6"/>
    <property type="match status" value="1"/>
</dbReference>
<keyword evidence="2 3" id="KW-0732">Signal</keyword>
<dbReference type="PANTHER" id="PTHR30006:SF15">
    <property type="entry name" value="IRON-UTILIZATION PERIPLASMIC PROTEIN"/>
    <property type="match status" value="1"/>
</dbReference>
<evidence type="ECO:0000313" key="5">
    <source>
        <dbReference type="Proteomes" id="UP001589670"/>
    </source>
</evidence>
<sequence length="338" mass="36657">MNPIKAALSTTALIALTAPAFAQEVNLYSSRHYDSDDALYAAFTEKTGITINRIEAKADELMARMEAEGANSPADVFMTVDVGRISRAEERGLLQPFASDVIETSVPAHLRDDENLWTGLSQRARIIFYSKDRVENPPRTYEDLADPAYEGQVCIRSSSNIYNQSLMASIIETHGEDLARDWAEGIVANMARPPQGGDTDQLRGIVSGECDIAVANTYYYARGLARHVDGLTDDIDSIGWAWPNQSGRGAHVNLAAAGIATNAPNRDAATALLEYLVSQEAQAQFANANNEYPVVSGVPIGEHVATMGLFIPDNDTPTASFKTHATTAQTIFNEVGWD</sequence>
<dbReference type="Gene3D" id="3.40.190.10">
    <property type="entry name" value="Periplasmic binding protein-like II"/>
    <property type="match status" value="2"/>
</dbReference>
<dbReference type="EMBL" id="JBHMEC010000012">
    <property type="protein sequence ID" value="MFB9149708.1"/>
    <property type="molecule type" value="Genomic_DNA"/>
</dbReference>
<gene>
    <name evidence="4" type="ORF">ACFFU4_08110</name>
</gene>
<evidence type="ECO:0000256" key="3">
    <source>
        <dbReference type="SAM" id="SignalP"/>
    </source>
</evidence>
<dbReference type="RefSeq" id="WP_377068893.1">
    <property type="nucleotide sequence ID" value="NZ_JBHMEC010000012.1"/>
</dbReference>
<comment type="similarity">
    <text evidence="1">Belongs to the bacterial solute-binding protein 1 family.</text>
</comment>
<organism evidence="4 5">
    <name type="scientific">Roseovarius ramblicola</name>
    <dbReference type="NCBI Taxonomy" id="2022336"/>
    <lineage>
        <taxon>Bacteria</taxon>
        <taxon>Pseudomonadati</taxon>
        <taxon>Pseudomonadota</taxon>
        <taxon>Alphaproteobacteria</taxon>
        <taxon>Rhodobacterales</taxon>
        <taxon>Roseobacteraceae</taxon>
        <taxon>Roseovarius</taxon>
    </lineage>
</organism>
<feature type="signal peptide" evidence="3">
    <location>
        <begin position="1"/>
        <end position="22"/>
    </location>
</feature>
<dbReference type="InterPro" id="IPR026045">
    <property type="entry name" value="Ferric-bd"/>
</dbReference>
<evidence type="ECO:0000313" key="4">
    <source>
        <dbReference type="EMBL" id="MFB9149708.1"/>
    </source>
</evidence>
<evidence type="ECO:0000256" key="1">
    <source>
        <dbReference type="ARBA" id="ARBA00008520"/>
    </source>
</evidence>
<dbReference type="SUPFAM" id="SSF53850">
    <property type="entry name" value="Periplasmic binding protein-like II"/>
    <property type="match status" value="1"/>
</dbReference>
<reference evidence="4 5" key="1">
    <citation type="submission" date="2024-09" db="EMBL/GenBank/DDBJ databases">
        <authorList>
            <person name="Sun Q."/>
            <person name="Mori K."/>
        </authorList>
    </citation>
    <scope>NUCLEOTIDE SEQUENCE [LARGE SCALE GENOMIC DNA]</scope>
    <source>
        <strain evidence="4 5">CECT 9424</strain>
    </source>
</reference>
<dbReference type="Proteomes" id="UP001589670">
    <property type="component" value="Unassembled WGS sequence"/>
</dbReference>
<comment type="caution">
    <text evidence="4">The sequence shown here is derived from an EMBL/GenBank/DDBJ whole genome shotgun (WGS) entry which is preliminary data.</text>
</comment>
<protein>
    <submittedName>
        <fullName evidence="4">Extracellular solute-binding protein</fullName>
    </submittedName>
</protein>
<proteinExistence type="inferred from homology"/>
<dbReference type="PIRSF" id="PIRSF002825">
    <property type="entry name" value="CfbpA"/>
    <property type="match status" value="1"/>
</dbReference>
<feature type="chain" id="PRO_5045100847" evidence="3">
    <location>
        <begin position="23"/>
        <end position="338"/>
    </location>
</feature>
<evidence type="ECO:0000256" key="2">
    <source>
        <dbReference type="ARBA" id="ARBA00022729"/>
    </source>
</evidence>
<name>A0ABV5HZ51_9RHOB</name>
<accession>A0ABV5HZ51</accession>